<evidence type="ECO:0000313" key="5">
    <source>
        <dbReference type="EMBL" id="MDQ0473398.1"/>
    </source>
</evidence>
<dbReference type="InterPro" id="IPR028978">
    <property type="entry name" value="Chorismate_lyase_/UTRA_dom_sf"/>
</dbReference>
<evidence type="ECO:0000256" key="2">
    <source>
        <dbReference type="ARBA" id="ARBA00023125"/>
    </source>
</evidence>
<dbReference type="InterPro" id="IPR036388">
    <property type="entry name" value="WH-like_DNA-bd_sf"/>
</dbReference>
<evidence type="ECO:0000313" key="6">
    <source>
        <dbReference type="Proteomes" id="UP001242480"/>
    </source>
</evidence>
<dbReference type="InterPro" id="IPR036390">
    <property type="entry name" value="WH_DNA-bd_sf"/>
</dbReference>
<dbReference type="SUPFAM" id="SSF64288">
    <property type="entry name" value="Chorismate lyase-like"/>
    <property type="match status" value="1"/>
</dbReference>
<dbReference type="Pfam" id="PF00392">
    <property type="entry name" value="GntR"/>
    <property type="match status" value="1"/>
</dbReference>
<dbReference type="SMART" id="SM00866">
    <property type="entry name" value="UTRA"/>
    <property type="match status" value="1"/>
</dbReference>
<dbReference type="NCBIfam" id="TIGR02325">
    <property type="entry name" value="C_P_lyase_phnF"/>
    <property type="match status" value="1"/>
</dbReference>
<dbReference type="InterPro" id="IPR011663">
    <property type="entry name" value="UTRA"/>
</dbReference>
<dbReference type="PANTHER" id="PTHR44846:SF1">
    <property type="entry name" value="MANNOSYL-D-GLYCERATE TRANSPORT_METABOLISM SYSTEM REPRESSOR MNGR-RELATED"/>
    <property type="match status" value="1"/>
</dbReference>
<accession>A0ABU0JJ09</accession>
<protein>
    <submittedName>
        <fullName evidence="5">GntR family phosphonate transport system transcriptional regulator</fullName>
    </submittedName>
</protein>
<dbReference type="PROSITE" id="PS50949">
    <property type="entry name" value="HTH_GNTR"/>
    <property type="match status" value="1"/>
</dbReference>
<feature type="domain" description="HTH gntR-type" evidence="4">
    <location>
        <begin position="15"/>
        <end position="83"/>
    </location>
</feature>
<dbReference type="InterPro" id="IPR012702">
    <property type="entry name" value="CP_lyase_PhnF"/>
</dbReference>
<keyword evidence="6" id="KW-1185">Reference proteome</keyword>
<dbReference type="RefSeq" id="WP_307281612.1">
    <property type="nucleotide sequence ID" value="NZ_JAUSVX010000016.1"/>
</dbReference>
<dbReference type="PRINTS" id="PR00035">
    <property type="entry name" value="HTHGNTR"/>
</dbReference>
<organism evidence="5 6">
    <name type="scientific">Labrys wisconsinensis</name>
    <dbReference type="NCBI Taxonomy" id="425677"/>
    <lineage>
        <taxon>Bacteria</taxon>
        <taxon>Pseudomonadati</taxon>
        <taxon>Pseudomonadota</taxon>
        <taxon>Alphaproteobacteria</taxon>
        <taxon>Hyphomicrobiales</taxon>
        <taxon>Xanthobacteraceae</taxon>
        <taxon>Labrys</taxon>
    </lineage>
</organism>
<dbReference type="Proteomes" id="UP001242480">
    <property type="component" value="Unassembled WGS sequence"/>
</dbReference>
<dbReference type="InterPro" id="IPR000524">
    <property type="entry name" value="Tscrpt_reg_HTH_GntR"/>
</dbReference>
<dbReference type="Pfam" id="PF07702">
    <property type="entry name" value="UTRA"/>
    <property type="match status" value="1"/>
</dbReference>
<evidence type="ECO:0000259" key="4">
    <source>
        <dbReference type="PROSITE" id="PS50949"/>
    </source>
</evidence>
<dbReference type="Gene3D" id="3.40.1410.10">
    <property type="entry name" value="Chorismate lyase-like"/>
    <property type="match status" value="1"/>
</dbReference>
<gene>
    <name evidence="5" type="ORF">QO011_006434</name>
</gene>
<evidence type="ECO:0000256" key="3">
    <source>
        <dbReference type="ARBA" id="ARBA00023163"/>
    </source>
</evidence>
<name>A0ABU0JJ09_9HYPH</name>
<dbReference type="SMART" id="SM00345">
    <property type="entry name" value="HTH_GNTR"/>
    <property type="match status" value="1"/>
</dbReference>
<comment type="caution">
    <text evidence="5">The sequence shown here is derived from an EMBL/GenBank/DDBJ whole genome shotgun (WGS) entry which is preliminary data.</text>
</comment>
<evidence type="ECO:0000256" key="1">
    <source>
        <dbReference type="ARBA" id="ARBA00023015"/>
    </source>
</evidence>
<dbReference type="EMBL" id="JAUSVX010000016">
    <property type="protein sequence ID" value="MDQ0473398.1"/>
    <property type="molecule type" value="Genomic_DNA"/>
</dbReference>
<dbReference type="InterPro" id="IPR050679">
    <property type="entry name" value="Bact_HTH_transcr_reg"/>
</dbReference>
<dbReference type="CDD" id="cd07377">
    <property type="entry name" value="WHTH_GntR"/>
    <property type="match status" value="1"/>
</dbReference>
<keyword evidence="3" id="KW-0804">Transcription</keyword>
<keyword evidence="1" id="KW-0805">Transcription regulation</keyword>
<dbReference type="SUPFAM" id="SSF46785">
    <property type="entry name" value="Winged helix' DNA-binding domain"/>
    <property type="match status" value="1"/>
</dbReference>
<dbReference type="Gene3D" id="1.10.10.10">
    <property type="entry name" value="Winged helix-like DNA-binding domain superfamily/Winged helix DNA-binding domain"/>
    <property type="match status" value="1"/>
</dbReference>
<sequence length="245" mass="27864">MAQEEHPLEVRDHAGSRWEQIVAALRRDIREGIYAPGIRLPREHDFCDRFGVSRFTVRRALESLEREGLVRIEPKRGAFVTDQILSYRLGNRTRYSENIRRSGFSPGQIVLGSRTDIADPVVREALDLPLGSEVLVIEGLGEADGIPISYGYNIYPLPRFNGFDEIARQNKSYTLALAHFGIEDYRRLTTGVIARPPTVEETRRLKISRFVPILETQAVDVDAEGRPIKFGLSAFRSDRMRLVVE</sequence>
<proteinExistence type="predicted"/>
<reference evidence="5 6" key="1">
    <citation type="submission" date="2023-07" db="EMBL/GenBank/DDBJ databases">
        <title>Genomic Encyclopedia of Type Strains, Phase IV (KMG-IV): sequencing the most valuable type-strain genomes for metagenomic binning, comparative biology and taxonomic classification.</title>
        <authorList>
            <person name="Goeker M."/>
        </authorList>
    </citation>
    <scope>NUCLEOTIDE SEQUENCE [LARGE SCALE GENOMIC DNA]</scope>
    <source>
        <strain evidence="5 6">DSM 19619</strain>
    </source>
</reference>
<keyword evidence="2" id="KW-0238">DNA-binding</keyword>
<dbReference type="PANTHER" id="PTHR44846">
    <property type="entry name" value="MANNOSYL-D-GLYCERATE TRANSPORT/METABOLISM SYSTEM REPRESSOR MNGR-RELATED"/>
    <property type="match status" value="1"/>
</dbReference>